<dbReference type="SUPFAM" id="SSF52833">
    <property type="entry name" value="Thioredoxin-like"/>
    <property type="match status" value="1"/>
</dbReference>
<protein>
    <submittedName>
        <fullName evidence="5">Putative glutathione S-transferase</fullName>
    </submittedName>
</protein>
<feature type="binding site" evidence="2">
    <location>
        <position position="96"/>
    </location>
    <ligand>
        <name>glutathione</name>
        <dbReference type="ChEBI" id="CHEBI:57925"/>
    </ligand>
</feature>
<feature type="site" description="Lowers pKa of active site Cys" evidence="3">
    <location>
        <position position="252"/>
    </location>
</feature>
<dbReference type="InterPro" id="IPR040079">
    <property type="entry name" value="Glutathione_S-Trfase"/>
</dbReference>
<dbReference type="Gene3D" id="3.40.30.10">
    <property type="entry name" value="Glutaredoxin"/>
    <property type="match status" value="1"/>
</dbReference>
<dbReference type="FunFam" id="1.20.1050.10:FF:000019">
    <property type="entry name" value="Glutathione S-transferase, omega"/>
    <property type="match status" value="1"/>
</dbReference>
<dbReference type="PROSITE" id="PS50405">
    <property type="entry name" value="GST_CTER"/>
    <property type="match status" value="1"/>
</dbReference>
<dbReference type="FunFam" id="3.40.30.10:FF:000058">
    <property type="entry name" value="Glutathione S-transferase, omega"/>
    <property type="match status" value="1"/>
</dbReference>
<feature type="domain" description="GST C-terminal" evidence="4">
    <location>
        <begin position="171"/>
        <end position="295"/>
    </location>
</feature>
<dbReference type="PANTHER" id="PTHR32419:SF6">
    <property type="entry name" value="GLUTATHIONE S-TRANSFERASE OMEGA-LIKE 1-RELATED"/>
    <property type="match status" value="1"/>
</dbReference>
<dbReference type="Gene3D" id="1.20.1050.10">
    <property type="match status" value="1"/>
</dbReference>
<dbReference type="AlphaFoldDB" id="A0A285UKK2"/>
<dbReference type="InterPro" id="IPR047047">
    <property type="entry name" value="GST_Omega-like_C"/>
</dbReference>
<dbReference type="InterPro" id="IPR010987">
    <property type="entry name" value="Glutathione-S-Trfase_C-like"/>
</dbReference>
<feature type="active site" description="Nucleophile" evidence="1">
    <location>
        <position position="63"/>
    </location>
</feature>
<proteinExistence type="predicted"/>
<dbReference type="InterPro" id="IPR036249">
    <property type="entry name" value="Thioredoxin-like_sf"/>
</dbReference>
<accession>A0A285UKK2</accession>
<feature type="active site" description="Proton donor/acceptor" evidence="1">
    <location>
        <position position="194"/>
    </location>
</feature>
<evidence type="ECO:0000313" key="5">
    <source>
        <dbReference type="EMBL" id="SOC42227.1"/>
    </source>
</evidence>
<organism evidence="5 6">
    <name type="scientific">Rhizobium subbaraonis</name>
    <dbReference type="NCBI Taxonomy" id="908946"/>
    <lineage>
        <taxon>Bacteria</taxon>
        <taxon>Pseudomonadati</taxon>
        <taxon>Pseudomonadota</taxon>
        <taxon>Alphaproteobacteria</taxon>
        <taxon>Hyphomicrobiales</taxon>
        <taxon>Rhizobiaceae</taxon>
        <taxon>Rhizobium/Agrobacterium group</taxon>
        <taxon>Rhizobium</taxon>
    </lineage>
</organism>
<dbReference type="RefSeq" id="WP_097140846.1">
    <property type="nucleotide sequence ID" value="NZ_OBQD01000009.1"/>
</dbReference>
<dbReference type="Pfam" id="PF13410">
    <property type="entry name" value="GST_C_2"/>
    <property type="match status" value="1"/>
</dbReference>
<dbReference type="GO" id="GO:0005737">
    <property type="term" value="C:cytoplasm"/>
    <property type="evidence" value="ECO:0007669"/>
    <property type="project" value="TreeGrafter"/>
</dbReference>
<keyword evidence="5" id="KW-0808">Transferase</keyword>
<dbReference type="InterPro" id="IPR036282">
    <property type="entry name" value="Glutathione-S-Trfase_C_sf"/>
</dbReference>
<dbReference type="PANTHER" id="PTHR32419">
    <property type="entry name" value="GLUTATHIONYL-HYDROQUINONE REDUCTASE"/>
    <property type="match status" value="1"/>
</dbReference>
<dbReference type="SUPFAM" id="SSF47616">
    <property type="entry name" value="GST C-terminal domain-like"/>
    <property type="match status" value="1"/>
</dbReference>
<evidence type="ECO:0000259" key="4">
    <source>
        <dbReference type="PROSITE" id="PS50405"/>
    </source>
</evidence>
<feature type="site" description="Lowers pKa of active site Cys" evidence="3">
    <location>
        <position position="295"/>
    </location>
</feature>
<dbReference type="SFLD" id="SFLDG01206">
    <property type="entry name" value="Xi.1"/>
    <property type="match status" value="1"/>
</dbReference>
<dbReference type="Proteomes" id="UP000219167">
    <property type="component" value="Unassembled WGS sequence"/>
</dbReference>
<sequence>MGRLVDGVWQDVWYDTKATKGHFKRQPSQFRNWITPDGSAGPTGEGGFKAEAGRYHLYVSLACPWAHRTLIFRTLKNLDDLISVSIVDPVMLANGWEFKGTDGGTVDHLFGLDALWQVYVKADPHYSGRVTVPLLWDKWQGKPVSNESAEIIRMFNSAFDGVTGSGEDYYPAALRGEIDALNEHIYDTVNNGVYKAGFATTQDAYEENVVRLFATLDELEEKLSTRRYLTGERITEADWRLFTTLVRFDAVYVGHFKCNIRRIADYPNLSGYLRDLYQVKGVAETVNVHHIKTHYYRSHLTINPTGIVPNGPQQDLTAPHGRDQLLAA</sequence>
<evidence type="ECO:0000313" key="6">
    <source>
        <dbReference type="Proteomes" id="UP000219167"/>
    </source>
</evidence>
<dbReference type="EMBL" id="OBQD01000009">
    <property type="protein sequence ID" value="SOC42227.1"/>
    <property type="molecule type" value="Genomic_DNA"/>
</dbReference>
<dbReference type="CDD" id="cd03190">
    <property type="entry name" value="GST_C_Omega_like"/>
    <property type="match status" value="1"/>
</dbReference>
<dbReference type="InterPro" id="IPR016639">
    <property type="entry name" value="GST_Omega/GSH"/>
</dbReference>
<gene>
    <name evidence="5" type="ORF">SAMN05892877_109264</name>
</gene>
<feature type="binding site" evidence="2">
    <location>
        <begin position="147"/>
        <end position="148"/>
    </location>
    <ligand>
        <name>glutathione</name>
        <dbReference type="ChEBI" id="CHEBI:57925"/>
    </ligand>
</feature>
<reference evidence="5 6" key="1">
    <citation type="submission" date="2017-08" db="EMBL/GenBank/DDBJ databases">
        <authorList>
            <person name="de Groot N.N."/>
        </authorList>
    </citation>
    <scope>NUCLEOTIDE SEQUENCE [LARGE SCALE GENOMIC DNA]</scope>
    <source>
        <strain evidence="5 6">JC85</strain>
    </source>
</reference>
<feature type="binding site" evidence="2">
    <location>
        <begin position="129"/>
        <end position="132"/>
    </location>
    <ligand>
        <name>glutathione</name>
        <dbReference type="ChEBI" id="CHEBI:57925"/>
    </ligand>
</feature>
<evidence type="ECO:0000256" key="3">
    <source>
        <dbReference type="PIRSR" id="PIRSR015753-3"/>
    </source>
</evidence>
<dbReference type="OrthoDB" id="9769158at2"/>
<dbReference type="SFLD" id="SFLDS00019">
    <property type="entry name" value="Glutathione_Transferase_(cytos"/>
    <property type="match status" value="1"/>
</dbReference>
<evidence type="ECO:0000256" key="2">
    <source>
        <dbReference type="PIRSR" id="PIRSR015753-2"/>
    </source>
</evidence>
<dbReference type="Pfam" id="PF13409">
    <property type="entry name" value="GST_N_2"/>
    <property type="match status" value="1"/>
</dbReference>
<dbReference type="InterPro" id="IPR004045">
    <property type="entry name" value="Glutathione_S-Trfase_N"/>
</dbReference>
<name>A0A285UKK2_9HYPH</name>
<dbReference type="SFLD" id="SFLDG01148">
    <property type="entry name" value="Xi_(cytGST)"/>
    <property type="match status" value="1"/>
</dbReference>
<dbReference type="GO" id="GO:0004364">
    <property type="term" value="F:glutathione transferase activity"/>
    <property type="evidence" value="ECO:0007669"/>
    <property type="project" value="InterPro"/>
</dbReference>
<keyword evidence="6" id="KW-1185">Reference proteome</keyword>
<dbReference type="PIRSF" id="PIRSF015753">
    <property type="entry name" value="GST"/>
    <property type="match status" value="1"/>
</dbReference>
<evidence type="ECO:0000256" key="1">
    <source>
        <dbReference type="PIRSR" id="PIRSR015753-1"/>
    </source>
</evidence>